<dbReference type="SMART" id="SM01141">
    <property type="entry name" value="DRY_EERY"/>
    <property type="match status" value="1"/>
</dbReference>
<dbReference type="GO" id="GO:0000395">
    <property type="term" value="P:mRNA 5'-splice site recognition"/>
    <property type="evidence" value="ECO:0007669"/>
    <property type="project" value="TreeGrafter"/>
</dbReference>
<evidence type="ECO:0000313" key="12">
    <source>
        <dbReference type="WBParaSite" id="EVEC_0001262001-mRNA-1"/>
    </source>
</evidence>
<dbReference type="InterPro" id="IPR019147">
    <property type="entry name" value="SWAP_N_domain"/>
</dbReference>
<keyword evidence="3" id="KW-0694">RNA-binding</keyword>
<dbReference type="Proteomes" id="UP000274131">
    <property type="component" value="Unassembled WGS sequence"/>
</dbReference>
<sequence>MKWMRARRTMLSTKTGIHHRDVEKFVGFSGTSPDVQGGIENILCLLRATVKDLYIAMSANRRDLIKNIRSKNSRSKKSEEDELLVFGYSSKLFKNDERANWIEEERHLIPWPGDPQLLIDRYDCRLYLNSLDEFDLAPETDSGISSIECPAEALEEELCDEERYRDLHQQLKEEEVEKDKKRGAEVGFTYDCDNEKTESSSSEEEVEEPFVPPEDIKLPVGMNLPDTMKLNAVIERTATFVVAQGPQMEIVIKAKQRGNLEQFGFLEFDHPLNAYYKYISKMIREKKYIPKQHVPKKRPKPKKLKRLQEEEEMRKRAEESKAKIENSALGLIAEAHGSESESDSDTDGHYLHPILLGGGSQKQSRSESPMIGPKTREEVKEKDTPTSVPEIKVNYELGKGNDMYSSLFKNLADIVQSRTSTASQFGEDMTEGYEENLQQTDDYAEWYLNFYGEPPPVAKQPAVLPPPPDITPLVNSAAEYVARYGCQAEYMLAYKFTGRKDSGWDFILPSSPYYSYYQSRVRYFEWVYAMEAHKAATEEVDICGFWCQQFAAMNVQNMKTGIAEAVGSEAERLAHGTFEETEGFSSENGMPQKAPSPTGPPVVMNRKMRRRGFHDPPNEQNMKAPSNGVGLVEPPPQSLQISKVHSSPALLNDSTLCQSGDDFEARKLKAAGGPISFSLTTNKTEDAIPPSAR</sequence>
<feature type="compositionally biased region" description="Basic and acidic residues" evidence="8">
    <location>
        <begin position="306"/>
        <end position="321"/>
    </location>
</feature>
<evidence type="ECO:0000313" key="11">
    <source>
        <dbReference type="Proteomes" id="UP000274131"/>
    </source>
</evidence>
<evidence type="ECO:0000256" key="3">
    <source>
        <dbReference type="ARBA" id="ARBA00022884"/>
    </source>
</evidence>
<evidence type="ECO:0000256" key="5">
    <source>
        <dbReference type="ARBA" id="ARBA00023163"/>
    </source>
</evidence>
<dbReference type="Gene3D" id="1.10.10.790">
    <property type="entry name" value="Surp module"/>
    <property type="match status" value="2"/>
</dbReference>
<proteinExistence type="predicted"/>
<evidence type="ECO:0000256" key="7">
    <source>
        <dbReference type="SAM" id="Coils"/>
    </source>
</evidence>
<dbReference type="WBParaSite" id="EVEC_0001262001-mRNA-1">
    <property type="protein sequence ID" value="EVEC_0001262001-mRNA-1"/>
    <property type="gene ID" value="EVEC_0001262001"/>
</dbReference>
<feature type="region of interest" description="Disordered" evidence="8">
    <location>
        <begin position="189"/>
        <end position="218"/>
    </location>
</feature>
<dbReference type="SMART" id="SM00648">
    <property type="entry name" value="SWAP"/>
    <property type="match status" value="2"/>
</dbReference>
<dbReference type="AlphaFoldDB" id="A0A0N4VNQ2"/>
<keyword evidence="5" id="KW-0804">Transcription</keyword>
<dbReference type="SUPFAM" id="SSF109905">
    <property type="entry name" value="Surp module (SWAP domain)"/>
    <property type="match status" value="2"/>
</dbReference>
<dbReference type="OrthoDB" id="5836667at2759"/>
<evidence type="ECO:0000256" key="4">
    <source>
        <dbReference type="ARBA" id="ARBA00023015"/>
    </source>
</evidence>
<dbReference type="PANTHER" id="PTHR13161">
    <property type="entry name" value="SPLICING FACTOR SUPPRESSOR OF WHITE APRICOT"/>
    <property type="match status" value="1"/>
</dbReference>
<dbReference type="Pfam" id="PF01805">
    <property type="entry name" value="Surp"/>
    <property type="match status" value="2"/>
</dbReference>
<reference evidence="10 11" key="2">
    <citation type="submission" date="2018-10" db="EMBL/GenBank/DDBJ databases">
        <authorList>
            <consortium name="Pathogen Informatics"/>
        </authorList>
    </citation>
    <scope>NUCLEOTIDE SEQUENCE [LARGE SCALE GENOMIC DNA]</scope>
</reference>
<dbReference type="InterPro" id="IPR040397">
    <property type="entry name" value="SWAP"/>
</dbReference>
<dbReference type="STRING" id="51028.A0A0N4VNQ2"/>
<keyword evidence="2" id="KW-0677">Repeat</keyword>
<feature type="domain" description="SURP motif" evidence="9">
    <location>
        <begin position="233"/>
        <end position="276"/>
    </location>
</feature>
<feature type="compositionally biased region" description="Basic residues" evidence="8">
    <location>
        <begin position="291"/>
        <end position="305"/>
    </location>
</feature>
<evidence type="ECO:0000256" key="1">
    <source>
        <dbReference type="ARBA" id="ARBA00022664"/>
    </source>
</evidence>
<feature type="domain" description="SURP motif" evidence="9">
    <location>
        <begin position="473"/>
        <end position="517"/>
    </location>
</feature>
<keyword evidence="1" id="KW-0507">mRNA processing</keyword>
<dbReference type="GO" id="GO:0003723">
    <property type="term" value="F:RNA binding"/>
    <property type="evidence" value="ECO:0007669"/>
    <property type="project" value="UniProtKB-KW"/>
</dbReference>
<keyword evidence="6" id="KW-0508">mRNA splicing</keyword>
<gene>
    <name evidence="10" type="ORF">EVEC_LOCUS11798</name>
</gene>
<feature type="region of interest" description="Disordered" evidence="8">
    <location>
        <begin position="581"/>
        <end position="603"/>
    </location>
</feature>
<evidence type="ECO:0000256" key="6">
    <source>
        <dbReference type="ARBA" id="ARBA00023187"/>
    </source>
</evidence>
<feature type="compositionally biased region" description="Basic and acidic residues" evidence="8">
    <location>
        <begin position="374"/>
        <end position="384"/>
    </location>
</feature>
<dbReference type="PANTHER" id="PTHR13161:SF15">
    <property type="entry name" value="SPLICING FACTOR, SUPPRESSOR OF WHITE-APRICOT HOMOLOG"/>
    <property type="match status" value="1"/>
</dbReference>
<dbReference type="Pfam" id="PF09750">
    <property type="entry name" value="DRY_EERY"/>
    <property type="match status" value="1"/>
</dbReference>
<dbReference type="InterPro" id="IPR035967">
    <property type="entry name" value="SWAP/Surp_sf"/>
</dbReference>
<keyword evidence="4" id="KW-0805">Transcription regulation</keyword>
<accession>A0A0N4VNQ2</accession>
<reference evidence="12" key="1">
    <citation type="submission" date="2017-02" db="UniProtKB">
        <authorList>
            <consortium name="WormBaseParasite"/>
        </authorList>
    </citation>
    <scope>IDENTIFICATION</scope>
</reference>
<dbReference type="InterPro" id="IPR000061">
    <property type="entry name" value="Surp"/>
</dbReference>
<feature type="coiled-coil region" evidence="7">
    <location>
        <begin position="154"/>
        <end position="184"/>
    </location>
</feature>
<name>A0A0N4VNQ2_ENTVE</name>
<evidence type="ECO:0000259" key="9">
    <source>
        <dbReference type="PROSITE" id="PS50128"/>
    </source>
</evidence>
<dbReference type="EMBL" id="UXUI01012716">
    <property type="protein sequence ID" value="VDD97047.1"/>
    <property type="molecule type" value="Genomic_DNA"/>
</dbReference>
<keyword evidence="7" id="KW-0175">Coiled coil</keyword>
<organism evidence="12">
    <name type="scientific">Enterobius vermicularis</name>
    <name type="common">Human pinworm</name>
    <dbReference type="NCBI Taxonomy" id="51028"/>
    <lineage>
        <taxon>Eukaryota</taxon>
        <taxon>Metazoa</taxon>
        <taxon>Ecdysozoa</taxon>
        <taxon>Nematoda</taxon>
        <taxon>Chromadorea</taxon>
        <taxon>Rhabditida</taxon>
        <taxon>Spirurina</taxon>
        <taxon>Oxyuridomorpha</taxon>
        <taxon>Oxyuroidea</taxon>
        <taxon>Oxyuridae</taxon>
        <taxon>Enterobius</taxon>
    </lineage>
</organism>
<protein>
    <submittedName>
        <fullName evidence="12">SURP motif domain-containing protein</fullName>
    </submittedName>
</protein>
<keyword evidence="11" id="KW-1185">Reference proteome</keyword>
<feature type="region of interest" description="Disordered" evidence="8">
    <location>
        <begin position="291"/>
        <end position="321"/>
    </location>
</feature>
<evidence type="ECO:0000313" key="10">
    <source>
        <dbReference type="EMBL" id="VDD97047.1"/>
    </source>
</evidence>
<evidence type="ECO:0000256" key="2">
    <source>
        <dbReference type="ARBA" id="ARBA00022737"/>
    </source>
</evidence>
<dbReference type="PROSITE" id="PS50128">
    <property type="entry name" value="SURP"/>
    <property type="match status" value="2"/>
</dbReference>
<feature type="region of interest" description="Disordered" evidence="8">
    <location>
        <begin position="335"/>
        <end position="386"/>
    </location>
</feature>
<evidence type="ECO:0000256" key="8">
    <source>
        <dbReference type="SAM" id="MobiDB-lite"/>
    </source>
</evidence>